<dbReference type="Gene3D" id="3.40.50.300">
    <property type="entry name" value="P-loop containing nucleotide triphosphate hydrolases"/>
    <property type="match status" value="1"/>
</dbReference>
<keyword evidence="3" id="KW-0547">Nucleotide-binding</keyword>
<dbReference type="GO" id="GO:0016887">
    <property type="term" value="F:ATP hydrolysis activity"/>
    <property type="evidence" value="ECO:0007669"/>
    <property type="project" value="InterPro"/>
</dbReference>
<dbReference type="RefSeq" id="WP_135945535.1">
    <property type="nucleotide sequence ID" value="NZ_BMEI01000003.1"/>
</dbReference>
<feature type="domain" description="ORC1/DEAH AAA+ ATPase" evidence="2">
    <location>
        <begin position="47"/>
        <end position="177"/>
    </location>
</feature>
<protein>
    <submittedName>
        <fullName evidence="3">ATP-binding protein</fullName>
    </submittedName>
</protein>
<organism evidence="3 4">
    <name type="scientific">Marinicauda pacifica</name>
    <dbReference type="NCBI Taxonomy" id="1133559"/>
    <lineage>
        <taxon>Bacteria</taxon>
        <taxon>Pseudomonadati</taxon>
        <taxon>Pseudomonadota</taxon>
        <taxon>Alphaproteobacteria</taxon>
        <taxon>Maricaulales</taxon>
        <taxon>Maricaulaceae</taxon>
        <taxon>Marinicauda</taxon>
    </lineage>
</organism>
<keyword evidence="4" id="KW-1185">Reference proteome</keyword>
<dbReference type="AlphaFoldDB" id="A0A4S2HA15"/>
<evidence type="ECO:0000259" key="2">
    <source>
        <dbReference type="Pfam" id="PF13401"/>
    </source>
</evidence>
<gene>
    <name evidence="3" type="ORF">E5162_12200</name>
</gene>
<dbReference type="OrthoDB" id="7349128at2"/>
<dbReference type="EMBL" id="SRXV01000003">
    <property type="protein sequence ID" value="TGY92401.1"/>
    <property type="molecule type" value="Genomic_DNA"/>
</dbReference>
<evidence type="ECO:0000256" key="1">
    <source>
        <dbReference type="SAM" id="Phobius"/>
    </source>
</evidence>
<accession>A0A4S2HA15</accession>
<evidence type="ECO:0000313" key="3">
    <source>
        <dbReference type="EMBL" id="TGY92401.1"/>
    </source>
</evidence>
<evidence type="ECO:0000313" key="4">
    <source>
        <dbReference type="Proteomes" id="UP000305451"/>
    </source>
</evidence>
<dbReference type="Proteomes" id="UP000305451">
    <property type="component" value="Unassembled WGS sequence"/>
</dbReference>
<dbReference type="InterPro" id="IPR049945">
    <property type="entry name" value="AAA_22"/>
</dbReference>
<proteinExistence type="predicted"/>
<dbReference type="InterPro" id="IPR027417">
    <property type="entry name" value="P-loop_NTPase"/>
</dbReference>
<keyword evidence="3" id="KW-0067">ATP-binding</keyword>
<dbReference type="GO" id="GO:0005524">
    <property type="term" value="F:ATP binding"/>
    <property type="evidence" value="ECO:0007669"/>
    <property type="project" value="UniProtKB-KW"/>
</dbReference>
<feature type="transmembrane region" description="Helical" evidence="1">
    <location>
        <begin position="246"/>
        <end position="266"/>
    </location>
</feature>
<dbReference type="Pfam" id="PF13401">
    <property type="entry name" value="AAA_22"/>
    <property type="match status" value="1"/>
</dbReference>
<reference evidence="3 4" key="1">
    <citation type="journal article" date="2013" name="Int. J. Syst. Evol. Microbiol.">
        <title>Marinicauda pacifica gen. nov., sp. nov., a prosthecate alphaproteobacterium of the family Hyphomonadaceae isolated from deep seawater.</title>
        <authorList>
            <person name="Zhang X.Y."/>
            <person name="Li G.W."/>
            <person name="Wang C.S."/>
            <person name="Zhang Y.J."/>
            <person name="Xu X.W."/>
            <person name="Li H."/>
            <person name="Liu A."/>
            <person name="Liu C."/>
            <person name="Xie B.B."/>
            <person name="Qin Q.L."/>
            <person name="Xu Z."/>
            <person name="Chen X.L."/>
            <person name="Zhou B.C."/>
            <person name="Zhang Y.Z."/>
        </authorList>
    </citation>
    <scope>NUCLEOTIDE SEQUENCE [LARGE SCALE GENOMIC DNA]</scope>
    <source>
        <strain evidence="3 4">P-1 km-3</strain>
    </source>
</reference>
<name>A0A4S2HA15_9PROT</name>
<sequence length="312" mass="34862">MNELAVCKARALRQLREIFVNNPRTDRVCTAIDDLIARKQVGVPGDHGSVLIVGPSHSGKSRSISYAIRRYSSEGAEHPPILHVTLPEDVNRKSLILAMFDAAEDRGYFRGDRLSGTHHDLQTRILRLLKHAGILAVVLDECHHIRYEKKNDAGHTVGEMIKRFLIEGPCPIILAGVGNDAKKPYTENQQLMNRSLPFVELDPLDWEVSADRDFYQDFFVSYLKQVHALNLTGNLALLQSEEFAEALFSACGGIIGVAIILFQNAVMRMIEDGRRDLSLLDFSRAHSALAVTDDLDTENKFRELVDGGLEFA</sequence>
<keyword evidence="1" id="KW-0812">Transmembrane</keyword>
<keyword evidence="1" id="KW-0472">Membrane</keyword>
<comment type="caution">
    <text evidence="3">The sequence shown here is derived from an EMBL/GenBank/DDBJ whole genome shotgun (WGS) entry which is preliminary data.</text>
</comment>
<keyword evidence="1" id="KW-1133">Transmembrane helix</keyword>
<dbReference type="SUPFAM" id="SSF52540">
    <property type="entry name" value="P-loop containing nucleoside triphosphate hydrolases"/>
    <property type="match status" value="1"/>
</dbReference>